<dbReference type="Proteomes" id="UP001164539">
    <property type="component" value="Chromosome 1"/>
</dbReference>
<evidence type="ECO:0000313" key="2">
    <source>
        <dbReference type="Proteomes" id="UP001164539"/>
    </source>
</evidence>
<proteinExistence type="predicted"/>
<organism evidence="1 2">
    <name type="scientific">Melia azedarach</name>
    <name type="common">Chinaberry tree</name>
    <dbReference type="NCBI Taxonomy" id="155640"/>
    <lineage>
        <taxon>Eukaryota</taxon>
        <taxon>Viridiplantae</taxon>
        <taxon>Streptophyta</taxon>
        <taxon>Embryophyta</taxon>
        <taxon>Tracheophyta</taxon>
        <taxon>Spermatophyta</taxon>
        <taxon>Magnoliopsida</taxon>
        <taxon>eudicotyledons</taxon>
        <taxon>Gunneridae</taxon>
        <taxon>Pentapetalae</taxon>
        <taxon>rosids</taxon>
        <taxon>malvids</taxon>
        <taxon>Sapindales</taxon>
        <taxon>Meliaceae</taxon>
        <taxon>Melia</taxon>
    </lineage>
</organism>
<keyword evidence="2" id="KW-1185">Reference proteome</keyword>
<sequence>MGVVSSPLLDSLDLKSIIQGNEEKSDDQLSESLWNKVVQAQAKRRWRLVRKRRLPRKNGGHMIRSRKTKRILMKKRAGLERFRRPANVIERKVRTLKKLIPNSESSGLDGLFRETADYILALQMRVKVMQIMVKTLTGSEN</sequence>
<reference evidence="1 2" key="1">
    <citation type="journal article" date="2023" name="Science">
        <title>Complex scaffold remodeling in plant triterpene biosynthesis.</title>
        <authorList>
            <person name="De La Pena R."/>
            <person name="Hodgson H."/>
            <person name="Liu J.C."/>
            <person name="Stephenson M.J."/>
            <person name="Martin A.C."/>
            <person name="Owen C."/>
            <person name="Harkess A."/>
            <person name="Leebens-Mack J."/>
            <person name="Jimenez L.E."/>
            <person name="Osbourn A."/>
            <person name="Sattely E.S."/>
        </authorList>
    </citation>
    <scope>NUCLEOTIDE SEQUENCE [LARGE SCALE GENOMIC DNA]</scope>
    <source>
        <strain evidence="2">cv. JPN11</strain>
        <tissue evidence="1">Leaf</tissue>
    </source>
</reference>
<name>A0ACC1YVX3_MELAZ</name>
<accession>A0ACC1YVX3</accession>
<comment type="caution">
    <text evidence="1">The sequence shown here is derived from an EMBL/GenBank/DDBJ whole genome shotgun (WGS) entry which is preliminary data.</text>
</comment>
<dbReference type="EMBL" id="CM051394">
    <property type="protein sequence ID" value="KAJ4727837.1"/>
    <property type="molecule type" value="Genomic_DNA"/>
</dbReference>
<evidence type="ECO:0000313" key="1">
    <source>
        <dbReference type="EMBL" id="KAJ4727837.1"/>
    </source>
</evidence>
<protein>
    <submittedName>
        <fullName evidence="1">Transcription factor</fullName>
    </submittedName>
</protein>
<gene>
    <name evidence="1" type="ORF">OWV82_000874</name>
</gene>